<dbReference type="GO" id="GO:0000110">
    <property type="term" value="C:nucleotide-excision repair factor 1 complex"/>
    <property type="evidence" value="ECO:0007669"/>
    <property type="project" value="TreeGrafter"/>
</dbReference>
<dbReference type="InterPro" id="IPR004579">
    <property type="entry name" value="ERCC1/RAD10/SWI10"/>
</dbReference>
<sequence>LSLVFKSLHCPSAPLPPPPPHPLPPLDELRPPAATPLQNFGLSLPQSLRLAPAFPIFRSRLKTFLFECGYTTVKRSALREGRCCVCLCVRRGNPVLRFIRNVAWEFGDIVPDYELGPTTCALFLSLRYHNLKPDYIHQRLQTIGHSY</sequence>
<keyword evidence="5" id="KW-0234">DNA repair</keyword>
<protein>
    <recommendedName>
        <fullName evidence="7">ERCC1-like central domain-containing protein</fullName>
    </recommendedName>
</protein>
<accession>A0A4W3GJB6</accession>
<dbReference type="GO" id="GO:0070522">
    <property type="term" value="C:ERCC4-ERCC1 complex"/>
    <property type="evidence" value="ECO:0007669"/>
    <property type="project" value="TreeGrafter"/>
</dbReference>
<reference evidence="8" key="4">
    <citation type="submission" date="2025-08" db="UniProtKB">
        <authorList>
            <consortium name="Ensembl"/>
        </authorList>
    </citation>
    <scope>IDENTIFICATION</scope>
</reference>
<evidence type="ECO:0000256" key="4">
    <source>
        <dbReference type="ARBA" id="ARBA00023125"/>
    </source>
</evidence>
<keyword evidence="6" id="KW-0539">Nucleus</keyword>
<dbReference type="GO" id="GO:0003684">
    <property type="term" value="F:damaged DNA binding"/>
    <property type="evidence" value="ECO:0007669"/>
    <property type="project" value="InterPro"/>
</dbReference>
<dbReference type="SUPFAM" id="SSF52980">
    <property type="entry name" value="Restriction endonuclease-like"/>
    <property type="match status" value="1"/>
</dbReference>
<proteinExistence type="inferred from homology"/>
<dbReference type="GeneTree" id="ENSGT00390000011275"/>
<dbReference type="GO" id="GO:0006312">
    <property type="term" value="P:mitotic recombination"/>
    <property type="evidence" value="ECO:0007669"/>
    <property type="project" value="TreeGrafter"/>
</dbReference>
<dbReference type="GO" id="GO:0006302">
    <property type="term" value="P:double-strand break repair"/>
    <property type="evidence" value="ECO:0007669"/>
    <property type="project" value="UniProtKB-ARBA"/>
</dbReference>
<evidence type="ECO:0000256" key="1">
    <source>
        <dbReference type="ARBA" id="ARBA00004123"/>
    </source>
</evidence>
<dbReference type="Pfam" id="PF03834">
    <property type="entry name" value="Rad10"/>
    <property type="match status" value="1"/>
</dbReference>
<dbReference type="Ensembl" id="ENSCMIT00000002941.1">
    <property type="protein sequence ID" value="ENSCMIP00000002845.1"/>
    <property type="gene ID" value="ENSCMIG00000001683.1"/>
</dbReference>
<dbReference type="Gene3D" id="3.40.50.10130">
    <property type="match status" value="1"/>
</dbReference>
<evidence type="ECO:0000256" key="5">
    <source>
        <dbReference type="ARBA" id="ARBA00023204"/>
    </source>
</evidence>
<feature type="domain" description="ERCC1-like central" evidence="7">
    <location>
        <begin position="90"/>
        <end position="147"/>
    </location>
</feature>
<reference evidence="9" key="3">
    <citation type="journal article" date="2014" name="Nature">
        <title>Elephant shark genome provides unique insights into gnathostome evolution.</title>
        <authorList>
            <consortium name="International Elephant Shark Genome Sequencing Consortium"/>
            <person name="Venkatesh B."/>
            <person name="Lee A.P."/>
            <person name="Ravi V."/>
            <person name="Maurya A.K."/>
            <person name="Lian M.M."/>
            <person name="Swann J.B."/>
            <person name="Ohta Y."/>
            <person name="Flajnik M.F."/>
            <person name="Sutoh Y."/>
            <person name="Kasahara M."/>
            <person name="Hoon S."/>
            <person name="Gangu V."/>
            <person name="Roy S.W."/>
            <person name="Irimia M."/>
            <person name="Korzh V."/>
            <person name="Kondrychyn I."/>
            <person name="Lim Z.W."/>
            <person name="Tay B.H."/>
            <person name="Tohari S."/>
            <person name="Kong K.W."/>
            <person name="Ho S."/>
            <person name="Lorente-Galdos B."/>
            <person name="Quilez J."/>
            <person name="Marques-Bonet T."/>
            <person name="Raney B.J."/>
            <person name="Ingham P.W."/>
            <person name="Tay A."/>
            <person name="Hillier L.W."/>
            <person name="Minx P."/>
            <person name="Boehm T."/>
            <person name="Wilson R.K."/>
            <person name="Brenner S."/>
            <person name="Warren W.C."/>
        </authorList>
    </citation>
    <scope>NUCLEOTIDE SEQUENCE [LARGE SCALE GENOMIC DNA]</scope>
</reference>
<dbReference type="InterPro" id="IPR047260">
    <property type="entry name" value="ERCC1-like_central_dom"/>
</dbReference>
<comment type="similarity">
    <text evidence="2">Belongs to the ERCC1/RAD10/SWI10 family.</text>
</comment>
<dbReference type="GO" id="GO:0003697">
    <property type="term" value="F:single-stranded DNA binding"/>
    <property type="evidence" value="ECO:0007669"/>
    <property type="project" value="TreeGrafter"/>
</dbReference>
<dbReference type="PANTHER" id="PTHR12749">
    <property type="entry name" value="EXCISION REPAIR CROSS-COMPLEMENTING 1 ERCC1"/>
    <property type="match status" value="1"/>
</dbReference>
<evidence type="ECO:0000313" key="9">
    <source>
        <dbReference type="Proteomes" id="UP000314986"/>
    </source>
</evidence>
<dbReference type="GO" id="GO:0070914">
    <property type="term" value="P:UV-damage excision repair"/>
    <property type="evidence" value="ECO:0007669"/>
    <property type="project" value="TreeGrafter"/>
</dbReference>
<keyword evidence="3" id="KW-0227">DNA damage</keyword>
<dbReference type="Proteomes" id="UP000314986">
    <property type="component" value="Unassembled WGS sequence"/>
</dbReference>
<keyword evidence="9" id="KW-1185">Reference proteome</keyword>
<evidence type="ECO:0000256" key="3">
    <source>
        <dbReference type="ARBA" id="ARBA00022763"/>
    </source>
</evidence>
<comment type="subcellular location">
    <subcellularLocation>
        <location evidence="1">Nucleus</location>
    </subcellularLocation>
</comment>
<dbReference type="NCBIfam" id="TIGR00597">
    <property type="entry name" value="rad10"/>
    <property type="match status" value="1"/>
</dbReference>
<evidence type="ECO:0000313" key="8">
    <source>
        <dbReference type="Ensembl" id="ENSCMIP00000002845.1"/>
    </source>
</evidence>
<organism evidence="8 9">
    <name type="scientific">Callorhinchus milii</name>
    <name type="common">Ghost shark</name>
    <dbReference type="NCBI Taxonomy" id="7868"/>
    <lineage>
        <taxon>Eukaryota</taxon>
        <taxon>Metazoa</taxon>
        <taxon>Chordata</taxon>
        <taxon>Craniata</taxon>
        <taxon>Vertebrata</taxon>
        <taxon>Chondrichthyes</taxon>
        <taxon>Holocephali</taxon>
        <taxon>Chimaeriformes</taxon>
        <taxon>Callorhinchidae</taxon>
        <taxon>Callorhinchus</taxon>
    </lineage>
</organism>
<name>A0A4W3GJB6_CALMI</name>
<reference evidence="8" key="5">
    <citation type="submission" date="2025-09" db="UniProtKB">
        <authorList>
            <consortium name="Ensembl"/>
        </authorList>
    </citation>
    <scope>IDENTIFICATION</scope>
</reference>
<evidence type="ECO:0000256" key="2">
    <source>
        <dbReference type="ARBA" id="ARBA00008283"/>
    </source>
</evidence>
<dbReference type="PANTHER" id="PTHR12749:SF0">
    <property type="entry name" value="DNA EXCISION REPAIR PROTEIN ERCC-1"/>
    <property type="match status" value="1"/>
</dbReference>
<evidence type="ECO:0000259" key="7">
    <source>
        <dbReference type="Pfam" id="PF03834"/>
    </source>
</evidence>
<dbReference type="InterPro" id="IPR011335">
    <property type="entry name" value="Restrct_endonuc-II-like"/>
</dbReference>
<keyword evidence="4" id="KW-0238">DNA-binding</keyword>
<reference evidence="9" key="1">
    <citation type="journal article" date="2006" name="Science">
        <title>Ancient noncoding elements conserved in the human genome.</title>
        <authorList>
            <person name="Venkatesh B."/>
            <person name="Kirkness E.F."/>
            <person name="Loh Y.H."/>
            <person name="Halpern A.L."/>
            <person name="Lee A.P."/>
            <person name="Johnson J."/>
            <person name="Dandona N."/>
            <person name="Viswanathan L.D."/>
            <person name="Tay A."/>
            <person name="Venter J.C."/>
            <person name="Strausberg R.L."/>
            <person name="Brenner S."/>
        </authorList>
    </citation>
    <scope>NUCLEOTIDE SEQUENCE [LARGE SCALE GENOMIC DNA]</scope>
</reference>
<dbReference type="InParanoid" id="A0A4W3GJB6"/>
<evidence type="ECO:0000256" key="6">
    <source>
        <dbReference type="ARBA" id="ARBA00023242"/>
    </source>
</evidence>
<reference evidence="9" key="2">
    <citation type="journal article" date="2007" name="PLoS Biol.">
        <title>Survey sequencing and comparative analysis of the elephant shark (Callorhinchus milii) genome.</title>
        <authorList>
            <person name="Venkatesh B."/>
            <person name="Kirkness E.F."/>
            <person name="Loh Y.H."/>
            <person name="Halpern A.L."/>
            <person name="Lee A.P."/>
            <person name="Johnson J."/>
            <person name="Dandona N."/>
            <person name="Viswanathan L.D."/>
            <person name="Tay A."/>
            <person name="Venter J.C."/>
            <person name="Strausberg R.L."/>
            <person name="Brenner S."/>
        </authorList>
    </citation>
    <scope>NUCLEOTIDE SEQUENCE [LARGE SCALE GENOMIC DNA]</scope>
</reference>
<dbReference type="STRING" id="7868.ENSCMIP00000002845"/>
<dbReference type="AlphaFoldDB" id="A0A4W3GJB6"/>